<dbReference type="Gene3D" id="4.10.60.10">
    <property type="entry name" value="Zinc finger, CCHC-type"/>
    <property type="match status" value="2"/>
</dbReference>
<dbReference type="FunFam" id="4.10.60.10:FF:000091">
    <property type="entry name" value="Zinc finger CCHC-type-containing 9"/>
    <property type="match status" value="1"/>
</dbReference>
<name>A0A4V1J013_ROZAC</name>
<dbReference type="Proteomes" id="UP000281549">
    <property type="component" value="Unassembled WGS sequence"/>
</dbReference>
<evidence type="ECO:0000256" key="5">
    <source>
        <dbReference type="PROSITE-ProRule" id="PRU00047"/>
    </source>
</evidence>
<evidence type="ECO:0000256" key="4">
    <source>
        <dbReference type="ARBA" id="ARBA00022833"/>
    </source>
</evidence>
<dbReference type="PROSITE" id="PS50158">
    <property type="entry name" value="ZF_CCHC"/>
    <property type="match status" value="3"/>
</dbReference>
<evidence type="ECO:0000256" key="2">
    <source>
        <dbReference type="ARBA" id="ARBA00022737"/>
    </source>
</evidence>
<dbReference type="GO" id="GO:0003676">
    <property type="term" value="F:nucleic acid binding"/>
    <property type="evidence" value="ECO:0007669"/>
    <property type="project" value="InterPro"/>
</dbReference>
<organism evidence="8 9">
    <name type="scientific">Rozella allomycis (strain CSF55)</name>
    <dbReference type="NCBI Taxonomy" id="988480"/>
    <lineage>
        <taxon>Eukaryota</taxon>
        <taxon>Fungi</taxon>
        <taxon>Fungi incertae sedis</taxon>
        <taxon>Cryptomycota</taxon>
        <taxon>Cryptomycota incertae sedis</taxon>
        <taxon>Rozella</taxon>
    </lineage>
</organism>
<protein>
    <recommendedName>
        <fullName evidence="7">CCHC-type domain-containing protein</fullName>
    </recommendedName>
</protein>
<keyword evidence="4" id="KW-0862">Zinc</keyword>
<dbReference type="SMART" id="SM00343">
    <property type="entry name" value="ZnF_C2HC"/>
    <property type="match status" value="4"/>
</dbReference>
<keyword evidence="3 5" id="KW-0863">Zinc-finger</keyword>
<dbReference type="EMBL" id="ML005133">
    <property type="protein sequence ID" value="RKP19959.1"/>
    <property type="molecule type" value="Genomic_DNA"/>
</dbReference>
<dbReference type="InterPro" id="IPR036875">
    <property type="entry name" value="Znf_CCHC_sf"/>
</dbReference>
<accession>A0A4V1J013</accession>
<keyword evidence="2" id="KW-0677">Repeat</keyword>
<feature type="domain" description="CCHC-type" evidence="7">
    <location>
        <begin position="98"/>
        <end position="113"/>
    </location>
</feature>
<feature type="compositionally biased region" description="Basic and acidic residues" evidence="6">
    <location>
        <begin position="20"/>
        <end position="36"/>
    </location>
</feature>
<dbReference type="PANTHER" id="PTHR46242">
    <property type="entry name" value="ZINC FINGER CCHC DOMAIN-CONTAINING PROTEIN 9 ZCCHC9"/>
    <property type="match status" value="1"/>
</dbReference>
<dbReference type="AlphaFoldDB" id="A0A4V1J013"/>
<dbReference type="InterPro" id="IPR001878">
    <property type="entry name" value="Znf_CCHC"/>
</dbReference>
<evidence type="ECO:0000256" key="6">
    <source>
        <dbReference type="SAM" id="MobiDB-lite"/>
    </source>
</evidence>
<evidence type="ECO:0000256" key="3">
    <source>
        <dbReference type="ARBA" id="ARBA00022771"/>
    </source>
</evidence>
<evidence type="ECO:0000256" key="1">
    <source>
        <dbReference type="ARBA" id="ARBA00022723"/>
    </source>
</evidence>
<dbReference type="GO" id="GO:0005730">
    <property type="term" value="C:nucleolus"/>
    <property type="evidence" value="ECO:0007669"/>
    <property type="project" value="TreeGrafter"/>
</dbReference>
<evidence type="ECO:0000313" key="9">
    <source>
        <dbReference type="Proteomes" id="UP000281549"/>
    </source>
</evidence>
<evidence type="ECO:0000313" key="8">
    <source>
        <dbReference type="EMBL" id="RKP19959.1"/>
    </source>
</evidence>
<dbReference type="InterPro" id="IPR042246">
    <property type="entry name" value="ZCCHC9"/>
</dbReference>
<dbReference type="SUPFAM" id="SSF57756">
    <property type="entry name" value="Retrovirus zinc finger-like domains"/>
    <property type="match status" value="2"/>
</dbReference>
<feature type="domain" description="CCHC-type" evidence="7">
    <location>
        <begin position="69"/>
        <end position="84"/>
    </location>
</feature>
<sequence>MTRYARHQKSHVEASGFKPRRLDPYDKRKEKQNLPERQDTAKRVCFKCREPGHSVKNCPKKDESDVNICFVCGENDHSAKTCPEARGKKKIEYRFASCFICNEIGHLSGQCPKNDKGVYVNGGCCRFCGSKSHLAKDCKPMSNDEYSIGLVDAAQGGDDDDAHLALRKMGEEKKQVKENKRTKKIVKF</sequence>
<dbReference type="GO" id="GO:0008270">
    <property type="term" value="F:zinc ion binding"/>
    <property type="evidence" value="ECO:0007669"/>
    <property type="project" value="UniProtKB-KW"/>
</dbReference>
<dbReference type="Pfam" id="PF00098">
    <property type="entry name" value="zf-CCHC"/>
    <property type="match status" value="3"/>
</dbReference>
<reference evidence="9" key="1">
    <citation type="journal article" date="2018" name="Nat. Microbiol.">
        <title>Leveraging single-cell genomics to expand the fungal tree of life.</title>
        <authorList>
            <person name="Ahrendt S.R."/>
            <person name="Quandt C.A."/>
            <person name="Ciobanu D."/>
            <person name="Clum A."/>
            <person name="Salamov A."/>
            <person name="Andreopoulos B."/>
            <person name="Cheng J.F."/>
            <person name="Woyke T."/>
            <person name="Pelin A."/>
            <person name="Henrissat B."/>
            <person name="Reynolds N.K."/>
            <person name="Benny G.L."/>
            <person name="Smith M.E."/>
            <person name="James T.Y."/>
            <person name="Grigoriev I.V."/>
        </authorList>
    </citation>
    <scope>NUCLEOTIDE SEQUENCE [LARGE SCALE GENOMIC DNA]</scope>
    <source>
        <strain evidence="9">CSF55</strain>
    </source>
</reference>
<keyword evidence="1" id="KW-0479">Metal-binding</keyword>
<dbReference type="PANTHER" id="PTHR46242:SF1">
    <property type="entry name" value="ZINC FINGER CCHC DOMAIN-CONTAINING PROTEIN 9"/>
    <property type="match status" value="1"/>
</dbReference>
<gene>
    <name evidence="8" type="ORF">ROZALSC1DRAFT_28499</name>
</gene>
<feature type="domain" description="CCHC-type" evidence="7">
    <location>
        <begin position="45"/>
        <end position="60"/>
    </location>
</feature>
<evidence type="ECO:0000259" key="7">
    <source>
        <dbReference type="PROSITE" id="PS50158"/>
    </source>
</evidence>
<proteinExistence type="predicted"/>
<feature type="region of interest" description="Disordered" evidence="6">
    <location>
        <begin position="1"/>
        <end position="36"/>
    </location>
</feature>